<keyword evidence="1" id="KW-0732">Signal</keyword>
<proteinExistence type="predicted"/>
<dbReference type="RefSeq" id="WP_194076036.1">
    <property type="nucleotide sequence ID" value="NZ_CP061839.1"/>
</dbReference>
<gene>
    <name evidence="2" type="ORF">IFE08_12060</name>
</gene>
<dbReference type="AlphaFoldDB" id="A0A7S6WNS3"/>
<organism evidence="2 3">
    <name type="scientific">Treponema pedis</name>
    <dbReference type="NCBI Taxonomy" id="409322"/>
    <lineage>
        <taxon>Bacteria</taxon>
        <taxon>Pseudomonadati</taxon>
        <taxon>Spirochaetota</taxon>
        <taxon>Spirochaetia</taxon>
        <taxon>Spirochaetales</taxon>
        <taxon>Treponemataceae</taxon>
        <taxon>Treponema</taxon>
    </lineage>
</organism>
<feature type="chain" id="PRO_5032292530" description="TPR protein" evidence="1">
    <location>
        <begin position="20"/>
        <end position="309"/>
    </location>
</feature>
<evidence type="ECO:0000313" key="2">
    <source>
        <dbReference type="EMBL" id="QOW60525.1"/>
    </source>
</evidence>
<feature type="signal peptide" evidence="1">
    <location>
        <begin position="1"/>
        <end position="19"/>
    </location>
</feature>
<accession>A0A7S6WNS3</accession>
<sequence length="309" mass="36525">MKKISVILVAFFFTFNIYAQNDIEEAKELYYNGYVNESLQKMKELYSTYPQNLEVNYFLGLAFIDIGDFESSEKFLQFVYGKDSKYKYVCSELTYLYLMIGDLDKAVKYGKESVKYYPEYFEGYINLCTTLRLQGKNSEFNKYLKKAAKINFNSATVLADSLLVENNRPELALMYYKVLEGLKPSHPHILYNTAMAYKMLKDIDNYNKYLKKAYYNAAPNMPELPEYFAVYANYMWSLINTNKYKQIKKDAFLNCGKDYPDAYYYLAIADYCLNDMNGFEKNAEKYFDLKNEEKPANYEEWVLKILHKK</sequence>
<name>A0A7S6WNS3_9SPIR</name>
<dbReference type="InterPro" id="IPR011990">
    <property type="entry name" value="TPR-like_helical_dom_sf"/>
</dbReference>
<reference evidence="2 3" key="1">
    <citation type="submission" date="2020-09" db="EMBL/GenBank/DDBJ databases">
        <title>Characterization of Treponema spp. from bovine digital dermatitis in Korea.</title>
        <authorList>
            <person name="Espiritu H.M."/>
            <person name="Cho Y.I."/>
            <person name="Mamuad L."/>
        </authorList>
    </citation>
    <scope>NUCLEOTIDE SEQUENCE [LARGE SCALE GENOMIC DNA]</scope>
    <source>
        <strain evidence="2 3">KS1</strain>
    </source>
</reference>
<dbReference type="Proteomes" id="UP000593915">
    <property type="component" value="Chromosome"/>
</dbReference>
<protein>
    <recommendedName>
        <fullName evidence="4">TPR protein</fullName>
    </recommendedName>
</protein>
<evidence type="ECO:0000256" key="1">
    <source>
        <dbReference type="SAM" id="SignalP"/>
    </source>
</evidence>
<dbReference type="Gene3D" id="1.25.40.10">
    <property type="entry name" value="Tetratricopeptide repeat domain"/>
    <property type="match status" value="3"/>
</dbReference>
<evidence type="ECO:0000313" key="3">
    <source>
        <dbReference type="Proteomes" id="UP000593915"/>
    </source>
</evidence>
<evidence type="ECO:0008006" key="4">
    <source>
        <dbReference type="Google" id="ProtNLM"/>
    </source>
</evidence>
<dbReference type="EMBL" id="CP061839">
    <property type="protein sequence ID" value="QOW60525.1"/>
    <property type="molecule type" value="Genomic_DNA"/>
</dbReference>
<dbReference type="SUPFAM" id="SSF48452">
    <property type="entry name" value="TPR-like"/>
    <property type="match status" value="1"/>
</dbReference>